<evidence type="ECO:0000313" key="2">
    <source>
        <dbReference type="Proteomes" id="UP001372338"/>
    </source>
</evidence>
<keyword evidence="2" id="KW-1185">Reference proteome</keyword>
<comment type="caution">
    <text evidence="1">The sequence shown here is derived from an EMBL/GenBank/DDBJ whole genome shotgun (WGS) entry which is preliminary data.</text>
</comment>
<evidence type="ECO:0000313" key="1">
    <source>
        <dbReference type="EMBL" id="KAK7289726.1"/>
    </source>
</evidence>
<gene>
    <name evidence="1" type="ORF">RIF29_03593</name>
</gene>
<sequence>MNLVQRKSDELALASGEHGESVNNVGSKVVLGSKGSSSLTHQFSGANNTASMFTDEFYSSVAILNIALLKICIDDLRLLAWIFTLNSNEDKSNACTMDNLHHLSQLVEEKDGGLPWIQMMGRSTPTMSYQARRREPKEKQVIEFKVEELPDVHD</sequence>
<protein>
    <submittedName>
        <fullName evidence="1">Uncharacterized protein</fullName>
    </submittedName>
</protein>
<dbReference type="EMBL" id="JAYWIO010000001">
    <property type="protein sequence ID" value="KAK7289726.1"/>
    <property type="molecule type" value="Genomic_DNA"/>
</dbReference>
<organism evidence="1 2">
    <name type="scientific">Crotalaria pallida</name>
    <name type="common">Smooth rattlebox</name>
    <name type="synonym">Crotalaria striata</name>
    <dbReference type="NCBI Taxonomy" id="3830"/>
    <lineage>
        <taxon>Eukaryota</taxon>
        <taxon>Viridiplantae</taxon>
        <taxon>Streptophyta</taxon>
        <taxon>Embryophyta</taxon>
        <taxon>Tracheophyta</taxon>
        <taxon>Spermatophyta</taxon>
        <taxon>Magnoliopsida</taxon>
        <taxon>eudicotyledons</taxon>
        <taxon>Gunneridae</taxon>
        <taxon>Pentapetalae</taxon>
        <taxon>rosids</taxon>
        <taxon>fabids</taxon>
        <taxon>Fabales</taxon>
        <taxon>Fabaceae</taxon>
        <taxon>Papilionoideae</taxon>
        <taxon>50 kb inversion clade</taxon>
        <taxon>genistoids sensu lato</taxon>
        <taxon>core genistoids</taxon>
        <taxon>Crotalarieae</taxon>
        <taxon>Crotalaria</taxon>
    </lineage>
</organism>
<proteinExistence type="predicted"/>
<dbReference type="Proteomes" id="UP001372338">
    <property type="component" value="Unassembled WGS sequence"/>
</dbReference>
<accession>A0AAN9J102</accession>
<name>A0AAN9J102_CROPI</name>
<dbReference type="AlphaFoldDB" id="A0AAN9J102"/>
<reference evidence="1 2" key="1">
    <citation type="submission" date="2024-01" db="EMBL/GenBank/DDBJ databases">
        <title>The genomes of 5 underutilized Papilionoideae crops provide insights into root nodulation and disease resistanc.</title>
        <authorList>
            <person name="Yuan L."/>
        </authorList>
    </citation>
    <scope>NUCLEOTIDE SEQUENCE [LARGE SCALE GENOMIC DNA]</scope>
    <source>
        <strain evidence="1">ZHUSHIDOU_FW_LH</strain>
        <tissue evidence="1">Leaf</tissue>
    </source>
</reference>